<gene>
    <name evidence="2" type="ORF">CTheo_9091</name>
</gene>
<feature type="region of interest" description="Disordered" evidence="1">
    <location>
        <begin position="200"/>
        <end position="232"/>
    </location>
</feature>
<evidence type="ECO:0000313" key="3">
    <source>
        <dbReference type="Proteomes" id="UP000383932"/>
    </source>
</evidence>
<evidence type="ECO:0000256" key="1">
    <source>
        <dbReference type="SAM" id="MobiDB-lite"/>
    </source>
</evidence>
<organism evidence="2 3">
    <name type="scientific">Ceratobasidium theobromae</name>
    <dbReference type="NCBI Taxonomy" id="1582974"/>
    <lineage>
        <taxon>Eukaryota</taxon>
        <taxon>Fungi</taxon>
        <taxon>Dikarya</taxon>
        <taxon>Basidiomycota</taxon>
        <taxon>Agaricomycotina</taxon>
        <taxon>Agaricomycetes</taxon>
        <taxon>Cantharellales</taxon>
        <taxon>Ceratobasidiaceae</taxon>
        <taxon>Ceratobasidium</taxon>
    </lineage>
</organism>
<comment type="caution">
    <text evidence="2">The sequence shown here is derived from an EMBL/GenBank/DDBJ whole genome shotgun (WGS) entry which is preliminary data.</text>
</comment>
<reference evidence="2 3" key="1">
    <citation type="journal article" date="2019" name="Fungal Biol. Biotechnol.">
        <title>Draft genome sequence of fastidious pathogen Ceratobasidium theobromae, which causes vascular-streak dieback in Theobroma cacao.</title>
        <authorList>
            <person name="Ali S.S."/>
            <person name="Asman A."/>
            <person name="Shao J."/>
            <person name="Firmansyah A.P."/>
            <person name="Susilo A.W."/>
            <person name="Rosmana A."/>
            <person name="McMahon P."/>
            <person name="Junaid M."/>
            <person name="Guest D."/>
            <person name="Kheng T.Y."/>
            <person name="Meinhardt L.W."/>
            <person name="Bailey B.A."/>
        </authorList>
    </citation>
    <scope>NUCLEOTIDE SEQUENCE [LARGE SCALE GENOMIC DNA]</scope>
    <source>
        <strain evidence="2 3">CT2</strain>
    </source>
</reference>
<dbReference type="AlphaFoldDB" id="A0A5N5Q7Q5"/>
<dbReference type="EMBL" id="SSOP01001066">
    <property type="protein sequence ID" value="KAB5587471.1"/>
    <property type="molecule type" value="Genomic_DNA"/>
</dbReference>
<evidence type="ECO:0000313" key="2">
    <source>
        <dbReference type="EMBL" id="KAB5587471.1"/>
    </source>
</evidence>
<protein>
    <submittedName>
        <fullName evidence="2">Uncharacterized protein</fullName>
    </submittedName>
</protein>
<dbReference type="OrthoDB" id="3234965at2759"/>
<sequence length="232" mass="25284">MWVSCTKQSGSWGASLEQSIVTYELGPNGPVLGKRQEFPIYEQTTYRPILPIALTKNNLILKGTASGDVPVLDSKLGQVGPIKLGPERIIRTLAVHGDKVIIGSSDVGDAKQGSSIKCYSTADAVIQQHSMRPVPMQFKLSLHDIMVAEERKFTLPSISPALFLNLGKDFLHRLIRSSTLMLLAAVWFLAAMMTVDPPQFGTAERGAAAKPRSEPPSDSKALSIYEPQPETR</sequence>
<name>A0A5N5Q7Q5_9AGAM</name>
<dbReference type="Proteomes" id="UP000383932">
    <property type="component" value="Unassembled WGS sequence"/>
</dbReference>
<keyword evidence="3" id="KW-1185">Reference proteome</keyword>
<proteinExistence type="predicted"/>
<accession>A0A5N5Q7Q5</accession>